<feature type="region of interest" description="Disordered" evidence="1">
    <location>
        <begin position="85"/>
        <end position="154"/>
    </location>
</feature>
<organism evidence="2 3">
    <name type="scientific">Haematococcus lacustris</name>
    <name type="common">Green alga</name>
    <name type="synonym">Haematococcus pluvialis</name>
    <dbReference type="NCBI Taxonomy" id="44745"/>
    <lineage>
        <taxon>Eukaryota</taxon>
        <taxon>Viridiplantae</taxon>
        <taxon>Chlorophyta</taxon>
        <taxon>core chlorophytes</taxon>
        <taxon>Chlorophyceae</taxon>
        <taxon>CS clade</taxon>
        <taxon>Chlamydomonadales</taxon>
        <taxon>Haematococcaceae</taxon>
        <taxon>Haematococcus</taxon>
    </lineage>
</organism>
<reference evidence="2 3" key="1">
    <citation type="submission" date="2020-02" db="EMBL/GenBank/DDBJ databases">
        <title>Draft genome sequence of Haematococcus lacustris strain NIES-144.</title>
        <authorList>
            <person name="Morimoto D."/>
            <person name="Nakagawa S."/>
            <person name="Yoshida T."/>
            <person name="Sawayama S."/>
        </authorList>
    </citation>
    <scope>NUCLEOTIDE SEQUENCE [LARGE SCALE GENOMIC DNA]</scope>
    <source>
        <strain evidence="2 3">NIES-144</strain>
    </source>
</reference>
<feature type="non-terminal residue" evidence="2">
    <location>
        <position position="1"/>
    </location>
</feature>
<evidence type="ECO:0000256" key="1">
    <source>
        <dbReference type="SAM" id="MobiDB-lite"/>
    </source>
</evidence>
<dbReference type="EMBL" id="BLLF01002457">
    <property type="protein sequence ID" value="GFH24150.1"/>
    <property type="molecule type" value="Genomic_DNA"/>
</dbReference>
<accession>A0A699ZSJ4</accession>
<feature type="compositionally biased region" description="Basic and acidic residues" evidence="1">
    <location>
        <begin position="107"/>
        <end position="118"/>
    </location>
</feature>
<dbReference type="Proteomes" id="UP000485058">
    <property type="component" value="Unassembled WGS sequence"/>
</dbReference>
<sequence>FRDTVPPGWSDLRRPHTKAVPPPVEDSARGVLDGTASVSVADTQRGKKYIPVAKGVATVPHTDLYAHLTYRPLDEVESRAYAHAFDDQRPTGRKAPAVVPGSQGIGKGREMLAWRPDEAAGLVKKPARRPAAAGSRGAATTLGPAARGRPSPAS</sequence>
<name>A0A699ZSJ4_HAELA</name>
<feature type="compositionally biased region" description="Low complexity" evidence="1">
    <location>
        <begin position="129"/>
        <end position="139"/>
    </location>
</feature>
<feature type="region of interest" description="Disordered" evidence="1">
    <location>
        <begin position="1"/>
        <end position="31"/>
    </location>
</feature>
<comment type="caution">
    <text evidence="2">The sequence shown here is derived from an EMBL/GenBank/DDBJ whole genome shotgun (WGS) entry which is preliminary data.</text>
</comment>
<keyword evidence="3" id="KW-1185">Reference proteome</keyword>
<dbReference type="AlphaFoldDB" id="A0A699ZSJ4"/>
<gene>
    <name evidence="2" type="ORF">HaLaN_21885</name>
</gene>
<proteinExistence type="predicted"/>
<evidence type="ECO:0000313" key="2">
    <source>
        <dbReference type="EMBL" id="GFH24150.1"/>
    </source>
</evidence>
<evidence type="ECO:0000313" key="3">
    <source>
        <dbReference type="Proteomes" id="UP000485058"/>
    </source>
</evidence>
<protein>
    <submittedName>
        <fullName evidence="2">Uncharacterized protein</fullName>
    </submittedName>
</protein>